<sequence>MKLKILISTILFLVSFESFAYQKEIDKFFKLYEEGRIVEAVDSIYSTNKWMSNKSDEIQNVKTQMQNLQTLVGEYHGKVKLGEESLEDRLTYISYLTMFERQPVRLEFVFYRPKDKWIIYSYSFDDNIDEELIDFSRKKIVGRMEGS</sequence>
<keyword evidence="3" id="KW-1185">Reference proteome</keyword>
<reference evidence="3" key="1">
    <citation type="submission" date="2016-10" db="EMBL/GenBank/DDBJ databases">
        <authorList>
            <person name="Varghese N."/>
            <person name="Submissions S."/>
        </authorList>
    </citation>
    <scope>NUCLEOTIDE SEQUENCE [LARGE SCALE GENOMIC DNA]</scope>
    <source>
        <strain evidence="3">DSM 11526</strain>
    </source>
</reference>
<dbReference type="STRING" id="1122198.SAMN02745729_1166"/>
<evidence type="ECO:0000313" key="2">
    <source>
        <dbReference type="EMBL" id="SEB08190.1"/>
    </source>
</evidence>
<proteinExistence type="predicted"/>
<organism evidence="2 3">
    <name type="scientific">Marinobacterium iners DSM 11526</name>
    <dbReference type="NCBI Taxonomy" id="1122198"/>
    <lineage>
        <taxon>Bacteria</taxon>
        <taxon>Pseudomonadati</taxon>
        <taxon>Pseudomonadota</taxon>
        <taxon>Gammaproteobacteria</taxon>
        <taxon>Oceanospirillales</taxon>
        <taxon>Oceanospirillaceae</taxon>
        <taxon>Marinobacterium</taxon>
    </lineage>
</organism>
<protein>
    <recommendedName>
        <fullName evidence="4">DUF4019 domain-containing protein</fullName>
    </recommendedName>
</protein>
<feature type="signal peptide" evidence="1">
    <location>
        <begin position="1"/>
        <end position="20"/>
    </location>
</feature>
<evidence type="ECO:0000313" key="3">
    <source>
        <dbReference type="Proteomes" id="UP000242469"/>
    </source>
</evidence>
<dbReference type="RefSeq" id="WP_091827557.1">
    <property type="nucleotide sequence ID" value="NZ_FNRJ01000016.1"/>
</dbReference>
<dbReference type="EMBL" id="FNRJ01000016">
    <property type="protein sequence ID" value="SEB08190.1"/>
    <property type="molecule type" value="Genomic_DNA"/>
</dbReference>
<dbReference type="Proteomes" id="UP000242469">
    <property type="component" value="Unassembled WGS sequence"/>
</dbReference>
<evidence type="ECO:0000256" key="1">
    <source>
        <dbReference type="SAM" id="SignalP"/>
    </source>
</evidence>
<gene>
    <name evidence="2" type="ORF">SAMN02745729_1166</name>
</gene>
<accession>A0A1H4GGQ9</accession>
<dbReference type="AlphaFoldDB" id="A0A1H4GGQ9"/>
<evidence type="ECO:0008006" key="4">
    <source>
        <dbReference type="Google" id="ProtNLM"/>
    </source>
</evidence>
<dbReference type="OrthoDB" id="1367364at2"/>
<name>A0A1H4GGQ9_9GAMM</name>
<keyword evidence="1" id="KW-0732">Signal</keyword>
<feature type="chain" id="PRO_5017405491" description="DUF4019 domain-containing protein" evidence="1">
    <location>
        <begin position="21"/>
        <end position="147"/>
    </location>
</feature>